<protein>
    <recommendedName>
        <fullName evidence="1">Carrier domain-containing protein</fullName>
    </recommendedName>
</protein>
<dbReference type="InterPro" id="IPR009081">
    <property type="entry name" value="PP-bd_ACP"/>
</dbReference>
<evidence type="ECO:0000313" key="2">
    <source>
        <dbReference type="EMBL" id="BCJ94150.1"/>
    </source>
</evidence>
<dbReference type="EMBL" id="AP023367">
    <property type="protein sequence ID" value="BCJ94150.1"/>
    <property type="molecule type" value="Genomic_DNA"/>
</dbReference>
<gene>
    <name evidence="2" type="ORF">acsn021_17190</name>
</gene>
<dbReference type="Pfam" id="PF00550">
    <property type="entry name" value="PP-binding"/>
    <property type="match status" value="1"/>
</dbReference>
<organism evidence="2 3">
    <name type="scientific">Anaerocolumna cellulosilytica</name>
    <dbReference type="NCBI Taxonomy" id="433286"/>
    <lineage>
        <taxon>Bacteria</taxon>
        <taxon>Bacillati</taxon>
        <taxon>Bacillota</taxon>
        <taxon>Clostridia</taxon>
        <taxon>Lachnospirales</taxon>
        <taxon>Lachnospiraceae</taxon>
        <taxon>Anaerocolumna</taxon>
    </lineage>
</organism>
<keyword evidence="3" id="KW-1185">Reference proteome</keyword>
<dbReference type="RefSeq" id="WP_184091392.1">
    <property type="nucleotide sequence ID" value="NZ_AP023367.1"/>
</dbReference>
<proteinExistence type="predicted"/>
<evidence type="ECO:0000259" key="1">
    <source>
        <dbReference type="Pfam" id="PF00550"/>
    </source>
</evidence>
<feature type="domain" description="Carrier" evidence="1">
    <location>
        <begin position="18"/>
        <end position="73"/>
    </location>
</feature>
<evidence type="ECO:0000313" key="3">
    <source>
        <dbReference type="Proteomes" id="UP000515561"/>
    </source>
</evidence>
<dbReference type="SUPFAM" id="SSF47336">
    <property type="entry name" value="ACP-like"/>
    <property type="match status" value="1"/>
</dbReference>
<accession>A0A6S6R429</accession>
<sequence>MNEKQLLKSFLQKDIFFSDEDFADNQQLIDSGMIDSISIVKVIIFMEKNFGISFKEEDMDPENFETLQAMVKTIESKKASMT</sequence>
<dbReference type="AlphaFoldDB" id="A0A6S6R429"/>
<dbReference type="InterPro" id="IPR036736">
    <property type="entry name" value="ACP-like_sf"/>
</dbReference>
<name>A0A6S6R429_9FIRM</name>
<dbReference type="Gene3D" id="1.10.1200.10">
    <property type="entry name" value="ACP-like"/>
    <property type="match status" value="1"/>
</dbReference>
<dbReference type="Proteomes" id="UP000515561">
    <property type="component" value="Chromosome"/>
</dbReference>
<reference evidence="2 3" key="1">
    <citation type="journal article" date="2016" name="Int. J. Syst. Evol. Microbiol.">
        <title>Descriptions of Anaerotaenia torta gen. nov., sp. nov. and Anaerocolumna cellulosilytica gen. nov., sp. nov. isolated from a methanogenic reactor of cattle waste.</title>
        <authorList>
            <person name="Uek A."/>
            <person name="Ohtaki Y."/>
            <person name="Kaku N."/>
            <person name="Ueki K."/>
        </authorList>
    </citation>
    <scope>NUCLEOTIDE SEQUENCE [LARGE SCALE GENOMIC DNA]</scope>
    <source>
        <strain evidence="2 3">SN021</strain>
    </source>
</reference>
<dbReference type="KEGG" id="acel:acsn021_17190"/>